<comment type="caution">
    <text evidence="1">The sequence shown here is derived from an EMBL/GenBank/DDBJ whole genome shotgun (WGS) entry which is preliminary data.</text>
</comment>
<evidence type="ECO:0000313" key="2">
    <source>
        <dbReference type="Proteomes" id="UP000185744"/>
    </source>
</evidence>
<dbReference type="AlphaFoldDB" id="A0A1Q6DSZ6"/>
<proteinExistence type="predicted"/>
<gene>
    <name evidence="1" type="ORF">BTN85_2119</name>
</gene>
<organism evidence="1 2">
    <name type="scientific">Methanohalarchaeum thermophilum</name>
    <dbReference type="NCBI Taxonomy" id="1903181"/>
    <lineage>
        <taxon>Archaea</taxon>
        <taxon>Methanobacteriati</taxon>
        <taxon>Methanobacteriota</taxon>
        <taxon>Methanonatronarchaeia</taxon>
        <taxon>Methanonatronarchaeales</taxon>
        <taxon>Methanonatronarchaeaceae</taxon>
        <taxon>Candidatus Methanohalarchaeum</taxon>
    </lineage>
</organism>
<accession>A0A1Q6DSZ6</accession>
<dbReference type="InParanoid" id="A0A1Q6DSZ6"/>
<name>A0A1Q6DSZ6_METT1</name>
<dbReference type="Gene3D" id="3.40.50.300">
    <property type="entry name" value="P-loop containing nucleotide triphosphate hydrolases"/>
    <property type="match status" value="1"/>
</dbReference>
<dbReference type="InterPro" id="IPR027417">
    <property type="entry name" value="P-loop_NTPase"/>
</dbReference>
<reference evidence="1" key="1">
    <citation type="submission" date="2016-12" db="EMBL/GenBank/DDBJ databases">
        <title>Discovery of methanogenic haloarchaea.</title>
        <authorList>
            <person name="Sorokin D.Y."/>
            <person name="Makarova K.S."/>
            <person name="Abbas B."/>
            <person name="Ferrer M."/>
            <person name="Golyshin P.N."/>
        </authorList>
    </citation>
    <scope>NUCLEOTIDE SEQUENCE [LARGE SCALE GENOMIC DNA]</scope>
    <source>
        <strain evidence="1">HMET1</strain>
    </source>
</reference>
<evidence type="ECO:0000313" key="1">
    <source>
        <dbReference type="EMBL" id="OKY77468.1"/>
    </source>
</evidence>
<dbReference type="Proteomes" id="UP000185744">
    <property type="component" value="Unassembled WGS sequence"/>
</dbReference>
<dbReference type="EMBL" id="MSDW01000002">
    <property type="protein sequence ID" value="OKY77468.1"/>
    <property type="molecule type" value="Genomic_DNA"/>
</dbReference>
<keyword evidence="2" id="KW-1185">Reference proteome</keyword>
<sequence>MGNGKTDFALLLAELWKQNKNGKIGSNIESFKQKDRSIKSFPQLKKWINKNQENITNKLFVFDEASQYATGQGKKGYLTQKYFGKLLREFRKKQTTLIIIGHTGKDIHPDIRSNVDDIIEKTSKKKAKIWNTLKNGEPKELQTTLKNIPKTTFKYNTKEITKWKWKKQQNQEKNQQSKPKKEIKIANKLKKNHNLTNQEIADIINKSKRTVTRYLNKNQNQNQKNKQK</sequence>
<protein>
    <submittedName>
        <fullName evidence="1">ATPase AAA+ superfamily</fullName>
    </submittedName>
</protein>